<name>A0ABS2D125_9FLAO</name>
<dbReference type="PANTHER" id="PTHR39165">
    <property type="entry name" value="IG HYPOTHETICAL 17883"/>
    <property type="match status" value="1"/>
</dbReference>
<keyword evidence="1" id="KW-0472">Membrane</keyword>
<keyword evidence="1" id="KW-1133">Transmembrane helix</keyword>
<evidence type="ECO:0000313" key="3">
    <source>
        <dbReference type="Proteomes" id="UP000759529"/>
    </source>
</evidence>
<feature type="transmembrane region" description="Helical" evidence="1">
    <location>
        <begin position="5"/>
        <end position="26"/>
    </location>
</feature>
<dbReference type="InterPro" id="IPR007403">
    <property type="entry name" value="DUF456"/>
</dbReference>
<protein>
    <submittedName>
        <fullName evidence="2">DUF456 domain-containing protein</fullName>
    </submittedName>
</protein>
<feature type="transmembrane region" description="Helical" evidence="1">
    <location>
        <begin position="132"/>
        <end position="158"/>
    </location>
</feature>
<organism evidence="2 3">
    <name type="scientific">Flavobacterium macrobrachii</name>
    <dbReference type="NCBI Taxonomy" id="591204"/>
    <lineage>
        <taxon>Bacteria</taxon>
        <taxon>Pseudomonadati</taxon>
        <taxon>Bacteroidota</taxon>
        <taxon>Flavobacteriia</taxon>
        <taxon>Flavobacteriales</taxon>
        <taxon>Flavobacteriaceae</taxon>
        <taxon>Flavobacterium</taxon>
    </lineage>
</organism>
<dbReference type="EMBL" id="JACSOD020000509">
    <property type="protein sequence ID" value="MBM6500908.1"/>
    <property type="molecule type" value="Genomic_DNA"/>
</dbReference>
<keyword evidence="1" id="KW-0812">Transmembrane</keyword>
<proteinExistence type="predicted"/>
<gene>
    <name evidence="2" type="ORF">H9X54_016575</name>
</gene>
<keyword evidence="3" id="KW-1185">Reference proteome</keyword>
<dbReference type="RefSeq" id="WP_187656024.1">
    <property type="nucleotide sequence ID" value="NZ_JACSOD020000509.1"/>
</dbReference>
<dbReference type="Pfam" id="PF04306">
    <property type="entry name" value="DUF456"/>
    <property type="match status" value="1"/>
</dbReference>
<evidence type="ECO:0000256" key="1">
    <source>
        <dbReference type="SAM" id="Phobius"/>
    </source>
</evidence>
<feature type="transmembrane region" description="Helical" evidence="1">
    <location>
        <begin position="46"/>
        <end position="68"/>
    </location>
</feature>
<comment type="caution">
    <text evidence="2">The sequence shown here is derived from an EMBL/GenBank/DDBJ whole genome shotgun (WGS) entry which is preliminary data.</text>
</comment>
<accession>A0ABS2D125</accession>
<dbReference type="PANTHER" id="PTHR39165:SF1">
    <property type="entry name" value="DUF456 DOMAIN-CONTAINING PROTEIN"/>
    <property type="match status" value="1"/>
</dbReference>
<reference evidence="2 3" key="1">
    <citation type="submission" date="2021-02" db="EMBL/GenBank/DDBJ databases">
        <authorList>
            <person name="Jung H.S."/>
            <person name="Chun B.H."/>
            <person name="Jeon C.O."/>
        </authorList>
    </citation>
    <scope>NUCLEOTIDE SEQUENCE [LARGE SCALE GENOMIC DNA]</scope>
    <source>
        <strain evidence="2 3">LMG 25203</strain>
    </source>
</reference>
<sequence length="162" mass="17694">MDTLLLIVGLILMILGLIGSFLPVLPGPTLSWFGFVCLYFTKTVEANYWVLGITFLITIFITIADYIIPAKGTKKFGGTKYGVWGTNIGLLVGLFFPPIGFVVGPFVGAFVGEMLYNSKDTNGALKAALGSFIGFLVSTFIKFVVCFSFLILYIYIALKNFV</sequence>
<dbReference type="Proteomes" id="UP000759529">
    <property type="component" value="Unassembled WGS sequence"/>
</dbReference>
<evidence type="ECO:0000313" key="2">
    <source>
        <dbReference type="EMBL" id="MBM6500908.1"/>
    </source>
</evidence>
<feature type="transmembrane region" description="Helical" evidence="1">
    <location>
        <begin position="88"/>
        <end position="112"/>
    </location>
</feature>